<sequence length="65" mass="7348">VECKKAALDQPSGWKDVLKEAAICLNLAHPNRDVFLIIAIRTKCMLFAWNLFHTIQQPRLSTVLG</sequence>
<reference evidence="1" key="1">
    <citation type="journal article" date="2020" name="Stud. Mycol.">
        <title>101 Dothideomycetes genomes: a test case for predicting lifestyles and emergence of pathogens.</title>
        <authorList>
            <person name="Haridas S."/>
            <person name="Albert R."/>
            <person name="Binder M."/>
            <person name="Bloem J."/>
            <person name="Labutti K."/>
            <person name="Salamov A."/>
            <person name="Andreopoulos B."/>
            <person name="Baker S."/>
            <person name="Barry K."/>
            <person name="Bills G."/>
            <person name="Bluhm B."/>
            <person name="Cannon C."/>
            <person name="Castanera R."/>
            <person name="Culley D."/>
            <person name="Daum C."/>
            <person name="Ezra D."/>
            <person name="Gonzalez J."/>
            <person name="Henrissat B."/>
            <person name="Kuo A."/>
            <person name="Liang C."/>
            <person name="Lipzen A."/>
            <person name="Lutzoni F."/>
            <person name="Magnuson J."/>
            <person name="Mondo S."/>
            <person name="Nolan M."/>
            <person name="Ohm R."/>
            <person name="Pangilinan J."/>
            <person name="Park H.-J."/>
            <person name="Ramirez L."/>
            <person name="Alfaro M."/>
            <person name="Sun H."/>
            <person name="Tritt A."/>
            <person name="Yoshinaga Y."/>
            <person name="Zwiers L.-H."/>
            <person name="Turgeon B."/>
            <person name="Goodwin S."/>
            <person name="Spatafora J."/>
            <person name="Crous P."/>
            <person name="Grigoriev I."/>
        </authorList>
    </citation>
    <scope>NUCLEOTIDE SEQUENCE</scope>
    <source>
        <strain evidence="1">ATCC 200398</strain>
    </source>
</reference>
<organism evidence="1 2">
    <name type="scientific">Lindgomyces ingoldianus</name>
    <dbReference type="NCBI Taxonomy" id="673940"/>
    <lineage>
        <taxon>Eukaryota</taxon>
        <taxon>Fungi</taxon>
        <taxon>Dikarya</taxon>
        <taxon>Ascomycota</taxon>
        <taxon>Pezizomycotina</taxon>
        <taxon>Dothideomycetes</taxon>
        <taxon>Pleosporomycetidae</taxon>
        <taxon>Pleosporales</taxon>
        <taxon>Lindgomycetaceae</taxon>
        <taxon>Lindgomyces</taxon>
    </lineage>
</organism>
<proteinExistence type="predicted"/>
<evidence type="ECO:0000313" key="1">
    <source>
        <dbReference type="EMBL" id="KAF2469879.1"/>
    </source>
</evidence>
<name>A0ACB6QS84_9PLEO</name>
<accession>A0ACB6QS84</accession>
<feature type="non-terminal residue" evidence="1">
    <location>
        <position position="1"/>
    </location>
</feature>
<gene>
    <name evidence="1" type="ORF">BDR25DRAFT_227700</name>
</gene>
<dbReference type="EMBL" id="MU003510">
    <property type="protein sequence ID" value="KAF2469879.1"/>
    <property type="molecule type" value="Genomic_DNA"/>
</dbReference>
<evidence type="ECO:0000313" key="2">
    <source>
        <dbReference type="Proteomes" id="UP000799755"/>
    </source>
</evidence>
<comment type="caution">
    <text evidence="1">The sequence shown here is derived from an EMBL/GenBank/DDBJ whole genome shotgun (WGS) entry which is preliminary data.</text>
</comment>
<keyword evidence="2" id="KW-1185">Reference proteome</keyword>
<dbReference type="Proteomes" id="UP000799755">
    <property type="component" value="Unassembled WGS sequence"/>
</dbReference>
<protein>
    <submittedName>
        <fullName evidence="1">Uncharacterized protein</fullName>
    </submittedName>
</protein>